<dbReference type="Pfam" id="PF00106">
    <property type="entry name" value="adh_short"/>
    <property type="match status" value="1"/>
</dbReference>
<keyword evidence="2" id="KW-0560">Oxidoreductase</keyword>
<evidence type="ECO:0000313" key="3">
    <source>
        <dbReference type="EMBL" id="KAF2415373.1"/>
    </source>
</evidence>
<dbReference type="InterPro" id="IPR002347">
    <property type="entry name" value="SDR_fam"/>
</dbReference>
<protein>
    <submittedName>
        <fullName evidence="3">NAD(P)-binding protein</fullName>
    </submittedName>
</protein>
<gene>
    <name evidence="3" type="ORF">EJ08DRAFT_622946</name>
</gene>
<dbReference type="GO" id="GO:0016491">
    <property type="term" value="F:oxidoreductase activity"/>
    <property type="evidence" value="ECO:0007669"/>
    <property type="project" value="UniProtKB-KW"/>
</dbReference>
<dbReference type="PANTHER" id="PTHR24320:SF33">
    <property type="entry name" value="OXIDOREDUCTASE BLI-4, MITOCHONDRIAL-RELATED"/>
    <property type="match status" value="1"/>
</dbReference>
<dbReference type="EMBL" id="MU007229">
    <property type="protein sequence ID" value="KAF2415373.1"/>
    <property type="molecule type" value="Genomic_DNA"/>
</dbReference>
<evidence type="ECO:0000313" key="4">
    <source>
        <dbReference type="Proteomes" id="UP000800235"/>
    </source>
</evidence>
<reference evidence="3" key="1">
    <citation type="journal article" date="2020" name="Stud. Mycol.">
        <title>101 Dothideomycetes genomes: a test case for predicting lifestyles and emergence of pathogens.</title>
        <authorList>
            <person name="Haridas S."/>
            <person name="Albert R."/>
            <person name="Binder M."/>
            <person name="Bloem J."/>
            <person name="Labutti K."/>
            <person name="Salamov A."/>
            <person name="Andreopoulos B."/>
            <person name="Baker S."/>
            <person name="Barry K."/>
            <person name="Bills G."/>
            <person name="Bluhm B."/>
            <person name="Cannon C."/>
            <person name="Castanera R."/>
            <person name="Culley D."/>
            <person name="Daum C."/>
            <person name="Ezra D."/>
            <person name="Gonzalez J."/>
            <person name="Henrissat B."/>
            <person name="Kuo A."/>
            <person name="Liang C."/>
            <person name="Lipzen A."/>
            <person name="Lutzoni F."/>
            <person name="Magnuson J."/>
            <person name="Mondo S."/>
            <person name="Nolan M."/>
            <person name="Ohm R."/>
            <person name="Pangilinan J."/>
            <person name="Park H.-J."/>
            <person name="Ramirez L."/>
            <person name="Alfaro M."/>
            <person name="Sun H."/>
            <person name="Tritt A."/>
            <person name="Yoshinaga Y."/>
            <person name="Zwiers L.-H."/>
            <person name="Turgeon B."/>
            <person name="Goodwin S."/>
            <person name="Spatafora J."/>
            <person name="Crous P."/>
            <person name="Grigoriev I."/>
        </authorList>
    </citation>
    <scope>NUCLEOTIDE SEQUENCE</scope>
    <source>
        <strain evidence="3">CBS 130266</strain>
    </source>
</reference>
<evidence type="ECO:0000256" key="1">
    <source>
        <dbReference type="ARBA" id="ARBA00006484"/>
    </source>
</evidence>
<dbReference type="Gene3D" id="3.40.50.720">
    <property type="entry name" value="NAD(P)-binding Rossmann-like Domain"/>
    <property type="match status" value="1"/>
</dbReference>
<sequence>MMETIKQTIAQNLTGGNKVANPEDQFTVDQVPDQSGKVAVVTGGSEGIGYGCTHTLLSKNISKLYILSPTKEVVEGAMDALKSEMGDDVAKRVQWLQCDLGDWNQAADMAKKISNSTDRLDILLNNAARGIMTAQLTPSRVDQHMALNHIGHVVLTSHLLPLMKKTAENGNTVRIVNQGSNAHEQAPKDVKFESLEEINKDCGPTQQYGKSKLAVMLHTKYLARHLASTHPNILANCTHPGIIDSKQTKQDILEAYPLGGYLMKYGMAPFRKNQFEGCIPMMFAGTKTEKSGQYICPPAIVEEGSPLYNDEQLGESLMKLTRELVKQKTQAAENGCPLKDY</sequence>
<dbReference type="AlphaFoldDB" id="A0A9P4TSA3"/>
<dbReference type="Proteomes" id="UP000800235">
    <property type="component" value="Unassembled WGS sequence"/>
</dbReference>
<name>A0A9P4TSA3_9PEZI</name>
<comment type="caution">
    <text evidence="3">The sequence shown here is derived from an EMBL/GenBank/DDBJ whole genome shotgun (WGS) entry which is preliminary data.</text>
</comment>
<proteinExistence type="inferred from homology"/>
<dbReference type="PANTHER" id="PTHR24320">
    <property type="entry name" value="RETINOL DEHYDROGENASE"/>
    <property type="match status" value="1"/>
</dbReference>
<keyword evidence="4" id="KW-1185">Reference proteome</keyword>
<accession>A0A9P4TSA3</accession>
<organism evidence="3 4">
    <name type="scientific">Tothia fuscella</name>
    <dbReference type="NCBI Taxonomy" id="1048955"/>
    <lineage>
        <taxon>Eukaryota</taxon>
        <taxon>Fungi</taxon>
        <taxon>Dikarya</taxon>
        <taxon>Ascomycota</taxon>
        <taxon>Pezizomycotina</taxon>
        <taxon>Dothideomycetes</taxon>
        <taxon>Pleosporomycetidae</taxon>
        <taxon>Venturiales</taxon>
        <taxon>Cylindrosympodiaceae</taxon>
        <taxon>Tothia</taxon>
    </lineage>
</organism>
<dbReference type="OrthoDB" id="191139at2759"/>
<evidence type="ECO:0000256" key="2">
    <source>
        <dbReference type="ARBA" id="ARBA00023002"/>
    </source>
</evidence>
<dbReference type="InterPro" id="IPR036291">
    <property type="entry name" value="NAD(P)-bd_dom_sf"/>
</dbReference>
<comment type="similarity">
    <text evidence="1">Belongs to the short-chain dehydrogenases/reductases (SDR) family.</text>
</comment>
<dbReference type="SUPFAM" id="SSF51735">
    <property type="entry name" value="NAD(P)-binding Rossmann-fold domains"/>
    <property type="match status" value="1"/>
</dbReference>
<dbReference type="PRINTS" id="PR00081">
    <property type="entry name" value="GDHRDH"/>
</dbReference>